<evidence type="ECO:0000313" key="14">
    <source>
        <dbReference type="Proteomes" id="UP001152803"/>
    </source>
</evidence>
<evidence type="ECO:0000256" key="5">
    <source>
        <dbReference type="ARBA" id="ARBA00022553"/>
    </source>
</evidence>
<keyword evidence="4" id="KW-1017">Isopeptide bond</keyword>
<sequence>MAYAAYWEHCEAKKKALAQAGVTSLTNGCPAPVDAVKIEDAAIDKVHVAAPLHAPGTSLSRSHRPVHTDLQPVIVPSRAHFCGVRESSLPPGYRFTETSPLQNGSHEVAPKPLNDDGALEALSAGFTSSAPSAQLDEPVAQVPLDALNALSDILGVPEEVPEPPPLDPADIISVPKVVEEDAELVGEREDTIPPEYRFTENGTDLHPPAEGKVTPPPPVLPAVYMSTSPMDSGAALDILSGDFMSAAPAPCAVPKQPCLDALDMLDGELAAPAQATDSSPPDLTPNSTPERGLESAPEMGHELVYKPSPEFAPEINPELADKPTPDSTPELGPDYAPELALEPTPDSTYNSATKQSPASGHEEGPDSTPMLAPEFTTEPASDFTPGLAPDSTPEPEPVAVKRRIQVWPECPPSGHSCPKGGLPLRRPSVSALLPPFPVKSLRPWWRMRPSSLTCRETWCRLRAKLLQETDSHSAGTDGQRDKGTLLQIS</sequence>
<keyword evidence="14" id="KW-1185">Reference proteome</keyword>
<dbReference type="GO" id="GO:0010859">
    <property type="term" value="F:calcium-dependent cysteine-type endopeptidase inhibitor activity"/>
    <property type="evidence" value="ECO:0007669"/>
    <property type="project" value="TreeGrafter"/>
</dbReference>
<comment type="similarity">
    <text evidence="2">Belongs to the protease inhibitor I27 (calpastatin) family.</text>
</comment>
<name>A0A9Q1HUS3_CONCO</name>
<evidence type="ECO:0000256" key="7">
    <source>
        <dbReference type="ARBA" id="ARBA00022704"/>
    </source>
</evidence>
<evidence type="ECO:0000256" key="4">
    <source>
        <dbReference type="ARBA" id="ARBA00022499"/>
    </source>
</evidence>
<keyword evidence="7" id="KW-0789">Thiol protease inhibitor</keyword>
<evidence type="ECO:0000256" key="6">
    <source>
        <dbReference type="ARBA" id="ARBA00022690"/>
    </source>
</evidence>
<dbReference type="Pfam" id="PF00748">
    <property type="entry name" value="Calpain_inhib"/>
    <property type="match status" value="1"/>
</dbReference>
<dbReference type="OrthoDB" id="8926414at2759"/>
<evidence type="ECO:0000256" key="8">
    <source>
        <dbReference type="ARBA" id="ARBA00022737"/>
    </source>
</evidence>
<protein>
    <recommendedName>
        <fullName evidence="3">Calpastatin</fullName>
    </recommendedName>
    <alternativeName>
        <fullName evidence="11">Calpain inhibitor</fullName>
    </alternativeName>
</protein>
<reference evidence="13" key="1">
    <citation type="journal article" date="2023" name="Science">
        <title>Genome structures resolve the early diversification of teleost fishes.</title>
        <authorList>
            <person name="Parey E."/>
            <person name="Louis A."/>
            <person name="Montfort J."/>
            <person name="Bouchez O."/>
            <person name="Roques C."/>
            <person name="Iampietro C."/>
            <person name="Lluch J."/>
            <person name="Castinel A."/>
            <person name="Donnadieu C."/>
            <person name="Desvignes T."/>
            <person name="Floi Bucao C."/>
            <person name="Jouanno E."/>
            <person name="Wen M."/>
            <person name="Mejri S."/>
            <person name="Dirks R."/>
            <person name="Jansen H."/>
            <person name="Henkel C."/>
            <person name="Chen W.J."/>
            <person name="Zahm M."/>
            <person name="Cabau C."/>
            <person name="Klopp C."/>
            <person name="Thompson A.W."/>
            <person name="Robinson-Rechavi M."/>
            <person name="Braasch I."/>
            <person name="Lecointre G."/>
            <person name="Bobe J."/>
            <person name="Postlethwait J.H."/>
            <person name="Berthelot C."/>
            <person name="Roest Crollius H."/>
            <person name="Guiguen Y."/>
        </authorList>
    </citation>
    <scope>NUCLEOTIDE SEQUENCE</scope>
    <source>
        <strain evidence="13">Concon-B</strain>
    </source>
</reference>
<organism evidence="13 14">
    <name type="scientific">Conger conger</name>
    <name type="common">Conger eel</name>
    <name type="synonym">Muraena conger</name>
    <dbReference type="NCBI Taxonomy" id="82655"/>
    <lineage>
        <taxon>Eukaryota</taxon>
        <taxon>Metazoa</taxon>
        <taxon>Chordata</taxon>
        <taxon>Craniata</taxon>
        <taxon>Vertebrata</taxon>
        <taxon>Euteleostomi</taxon>
        <taxon>Actinopterygii</taxon>
        <taxon>Neopterygii</taxon>
        <taxon>Teleostei</taxon>
        <taxon>Anguilliformes</taxon>
        <taxon>Congridae</taxon>
        <taxon>Conger</taxon>
    </lineage>
</organism>
<dbReference type="InterPro" id="IPR026998">
    <property type="entry name" value="Calpastatin"/>
</dbReference>
<evidence type="ECO:0000256" key="11">
    <source>
        <dbReference type="ARBA" id="ARBA00033013"/>
    </source>
</evidence>
<keyword evidence="9" id="KW-0832">Ubl conjugation</keyword>
<evidence type="ECO:0000256" key="10">
    <source>
        <dbReference type="ARBA" id="ARBA00022990"/>
    </source>
</evidence>
<feature type="compositionally biased region" description="Polar residues" evidence="12">
    <location>
        <begin position="275"/>
        <end position="289"/>
    </location>
</feature>
<dbReference type="PANTHER" id="PTHR10077:SF0">
    <property type="entry name" value="CALPASTATIN"/>
    <property type="match status" value="1"/>
</dbReference>
<comment type="function">
    <text evidence="1">Specific inhibition of calpain (calcium-dependent cysteine protease). Plays a key role in postmortem tenderization of meat and have been proposed to be involved in muscle protein degradation in living tissue.</text>
</comment>
<keyword evidence="5" id="KW-0597">Phosphoprotein</keyword>
<evidence type="ECO:0000313" key="13">
    <source>
        <dbReference type="EMBL" id="KAJ8262931.1"/>
    </source>
</evidence>
<keyword evidence="10" id="KW-0007">Acetylation</keyword>
<evidence type="ECO:0000256" key="2">
    <source>
        <dbReference type="ARBA" id="ARBA00009487"/>
    </source>
</evidence>
<proteinExistence type="inferred from homology"/>
<dbReference type="AlphaFoldDB" id="A0A9Q1HUS3"/>
<dbReference type="InterPro" id="IPR001259">
    <property type="entry name" value="Prot_inh_calpain"/>
</dbReference>
<dbReference type="Proteomes" id="UP001152803">
    <property type="component" value="Unassembled WGS sequence"/>
</dbReference>
<comment type="caution">
    <text evidence="13">The sequence shown here is derived from an EMBL/GenBank/DDBJ whole genome shotgun (WGS) entry which is preliminary data.</text>
</comment>
<dbReference type="EMBL" id="JAFJMO010000011">
    <property type="protein sequence ID" value="KAJ8262931.1"/>
    <property type="molecule type" value="Genomic_DNA"/>
</dbReference>
<dbReference type="GO" id="GO:0005737">
    <property type="term" value="C:cytoplasm"/>
    <property type="evidence" value="ECO:0007669"/>
    <property type="project" value="TreeGrafter"/>
</dbReference>
<feature type="compositionally biased region" description="Polar residues" evidence="12">
    <location>
        <begin position="345"/>
        <end position="358"/>
    </location>
</feature>
<feature type="region of interest" description="Disordered" evidence="12">
    <location>
        <begin position="469"/>
        <end position="489"/>
    </location>
</feature>
<feature type="region of interest" description="Disordered" evidence="12">
    <location>
        <begin position="272"/>
        <end position="402"/>
    </location>
</feature>
<evidence type="ECO:0000256" key="3">
    <source>
        <dbReference type="ARBA" id="ARBA00017619"/>
    </source>
</evidence>
<evidence type="ECO:0000256" key="1">
    <source>
        <dbReference type="ARBA" id="ARBA00002637"/>
    </source>
</evidence>
<evidence type="ECO:0000256" key="12">
    <source>
        <dbReference type="SAM" id="MobiDB-lite"/>
    </source>
</evidence>
<evidence type="ECO:0000256" key="9">
    <source>
        <dbReference type="ARBA" id="ARBA00022843"/>
    </source>
</evidence>
<accession>A0A9Q1HUS3</accession>
<keyword evidence="8" id="KW-0677">Repeat</keyword>
<gene>
    <name evidence="13" type="ORF">COCON_G00153880</name>
</gene>
<keyword evidence="6" id="KW-0646">Protease inhibitor</keyword>
<dbReference type="PANTHER" id="PTHR10077">
    <property type="entry name" value="CALPASTATIN"/>
    <property type="match status" value="1"/>
</dbReference>